<protein>
    <recommendedName>
        <fullName evidence="2">Stc1 domain-containing protein</fullName>
    </recommendedName>
</protein>
<evidence type="ECO:0000259" key="2">
    <source>
        <dbReference type="Pfam" id="PF12898"/>
    </source>
</evidence>
<evidence type="ECO:0000313" key="3">
    <source>
        <dbReference type="EMBL" id="UJO12277.1"/>
    </source>
</evidence>
<dbReference type="InterPro" id="IPR024630">
    <property type="entry name" value="Stc1"/>
</dbReference>
<dbReference type="Pfam" id="PF12898">
    <property type="entry name" value="Stc1"/>
    <property type="match status" value="1"/>
</dbReference>
<dbReference type="RefSeq" id="XP_047756643.1">
    <property type="nucleotide sequence ID" value="XM_047899729.1"/>
</dbReference>
<evidence type="ECO:0000256" key="1">
    <source>
        <dbReference type="SAM" id="MobiDB-lite"/>
    </source>
</evidence>
<evidence type="ECO:0000313" key="4">
    <source>
        <dbReference type="Proteomes" id="UP000756132"/>
    </source>
</evidence>
<accession>A0A9Q8L7I2</accession>
<dbReference type="Proteomes" id="UP000756132">
    <property type="component" value="Chromosome 1"/>
</dbReference>
<gene>
    <name evidence="3" type="ORF">CLAFUR5_00581</name>
</gene>
<dbReference type="GeneID" id="71980459"/>
<feature type="compositionally biased region" description="Low complexity" evidence="1">
    <location>
        <begin position="153"/>
        <end position="165"/>
    </location>
</feature>
<proteinExistence type="predicted"/>
<keyword evidence="4" id="KW-1185">Reference proteome</keyword>
<reference evidence="3" key="2">
    <citation type="journal article" date="2022" name="Microb. Genom.">
        <title>A chromosome-scale genome assembly of the tomato pathogen Cladosporium fulvum reveals a compartmentalized genome architecture and the presence of a dispensable chromosome.</title>
        <authorList>
            <person name="Zaccaron A.Z."/>
            <person name="Chen L.H."/>
            <person name="Samaras A."/>
            <person name="Stergiopoulos I."/>
        </authorList>
    </citation>
    <scope>NUCLEOTIDE SEQUENCE</scope>
    <source>
        <strain evidence="3">Race5_Kim</strain>
    </source>
</reference>
<reference evidence="3" key="1">
    <citation type="submission" date="2021-12" db="EMBL/GenBank/DDBJ databases">
        <authorList>
            <person name="Zaccaron A."/>
            <person name="Stergiopoulos I."/>
        </authorList>
    </citation>
    <scope>NUCLEOTIDE SEQUENCE</scope>
    <source>
        <strain evidence="3">Race5_Kim</strain>
    </source>
</reference>
<dbReference type="OrthoDB" id="3514033at2759"/>
<feature type="region of interest" description="Disordered" evidence="1">
    <location>
        <begin position="65"/>
        <end position="238"/>
    </location>
</feature>
<feature type="compositionally biased region" description="Acidic residues" evidence="1">
    <location>
        <begin position="81"/>
        <end position="91"/>
    </location>
</feature>
<dbReference type="AlphaFoldDB" id="A0A9Q8L7I2"/>
<organism evidence="3 4">
    <name type="scientific">Passalora fulva</name>
    <name type="common">Tomato leaf mold</name>
    <name type="synonym">Cladosporium fulvum</name>
    <dbReference type="NCBI Taxonomy" id="5499"/>
    <lineage>
        <taxon>Eukaryota</taxon>
        <taxon>Fungi</taxon>
        <taxon>Dikarya</taxon>
        <taxon>Ascomycota</taxon>
        <taxon>Pezizomycotina</taxon>
        <taxon>Dothideomycetes</taxon>
        <taxon>Dothideomycetidae</taxon>
        <taxon>Mycosphaerellales</taxon>
        <taxon>Mycosphaerellaceae</taxon>
        <taxon>Fulvia</taxon>
    </lineage>
</organism>
<dbReference type="KEGG" id="ffu:CLAFUR5_00581"/>
<name>A0A9Q8L7I2_PASFU</name>
<feature type="compositionally biased region" description="Polar residues" evidence="1">
    <location>
        <begin position="99"/>
        <end position="109"/>
    </location>
</feature>
<feature type="compositionally biased region" description="Basic and acidic residues" evidence="1">
    <location>
        <begin position="210"/>
        <end position="222"/>
    </location>
</feature>
<feature type="compositionally biased region" description="Polar residues" evidence="1">
    <location>
        <begin position="127"/>
        <end position="152"/>
    </location>
</feature>
<feature type="domain" description="Stc1" evidence="2">
    <location>
        <begin position="12"/>
        <end position="61"/>
    </location>
</feature>
<dbReference type="EMBL" id="CP090163">
    <property type="protein sequence ID" value="UJO12277.1"/>
    <property type="molecule type" value="Genomic_DNA"/>
</dbReference>
<sequence>MRRVGPGFNPTKSAFICCMQCTTRQVVELNCHMCDKDKGIDKFFKAQRRNPDEAICISCQQDKDNYEPGAISSDESRGGGDDDEDSGDDRDDYSLMTDDMSSMSVSGNGTYPPARSSTTGGGGVALRNNTGSSSAMPSTGASASNIGSATSNATSRAAPSHASAARMTDRYGTAPTRAIPSVAGATSSTKGSGDWAKPKTVQRKVQYDVAQKEREERKAKENADDDEKEFCGGDSDSD</sequence>